<evidence type="ECO:0000256" key="3">
    <source>
        <dbReference type="ARBA" id="ARBA00022692"/>
    </source>
</evidence>
<dbReference type="EMBL" id="VFJB01000006">
    <property type="protein sequence ID" value="KAA0257863.1"/>
    <property type="molecule type" value="Genomic_DNA"/>
</dbReference>
<reference evidence="8 9" key="1">
    <citation type="submission" date="2019-06" db="EMBL/GenBank/DDBJ databases">
        <title>Genomic insights into carbon and energy metabolism of Deferribacter autotrophicus revealed new metabolic traits in the phylum Deferribacteres.</title>
        <authorList>
            <person name="Slobodkin A.I."/>
            <person name="Slobodkina G.B."/>
            <person name="Allioux M."/>
            <person name="Alain K."/>
            <person name="Jebbar M."/>
            <person name="Shadrin V."/>
            <person name="Kublanov I.V."/>
            <person name="Toshchakov S.V."/>
            <person name="Bonch-Osmolovskaya E.A."/>
        </authorList>
    </citation>
    <scope>NUCLEOTIDE SEQUENCE [LARGE SCALE GENOMIC DNA]</scope>
    <source>
        <strain evidence="8 9">SL50</strain>
    </source>
</reference>
<evidence type="ECO:0000256" key="4">
    <source>
        <dbReference type="ARBA" id="ARBA00022989"/>
    </source>
</evidence>
<evidence type="ECO:0000313" key="8">
    <source>
        <dbReference type="EMBL" id="KAA0257863.1"/>
    </source>
</evidence>
<evidence type="ECO:0000256" key="2">
    <source>
        <dbReference type="ARBA" id="ARBA00022618"/>
    </source>
</evidence>
<name>A0A5A8F497_9BACT</name>
<dbReference type="AlphaFoldDB" id="A0A5A8F497"/>
<keyword evidence="2" id="KW-0132">Cell division</keyword>
<evidence type="ECO:0000256" key="5">
    <source>
        <dbReference type="ARBA" id="ARBA00023306"/>
    </source>
</evidence>
<proteinExistence type="predicted"/>
<dbReference type="InterPro" id="IPR013685">
    <property type="entry name" value="POTRA_FtsQ_type"/>
</dbReference>
<organism evidence="8 9">
    <name type="scientific">Deferribacter autotrophicus</name>
    <dbReference type="NCBI Taxonomy" id="500465"/>
    <lineage>
        <taxon>Bacteria</taxon>
        <taxon>Pseudomonadati</taxon>
        <taxon>Deferribacterota</taxon>
        <taxon>Deferribacteres</taxon>
        <taxon>Deferribacterales</taxon>
        <taxon>Deferribacteraceae</taxon>
        <taxon>Deferribacter</taxon>
    </lineage>
</organism>
<sequence>MKFKMFLKRLLIISFGFVFMFVTYITINHFINSSIFNIKNIEIVGTVNSNQKLLKNYFKKFLGKNIFKVKGDGVLTEDVWVEKYEIVKKFPSTLQVKIYEKRPVIKFSKRGKCYIKTADNSLIKSNCNNVNVFVMTNIDNDYFNEFIKIYRELNNNLKFYLYSSYFVAKQSEIEIIGYYDSSSFLGNYRYFEKIAETLYEKIDYADLRISERIYVSGVKRERG</sequence>
<gene>
    <name evidence="8" type="ORF">FHQ18_08975</name>
</gene>
<protein>
    <submittedName>
        <fullName evidence="8">FtsQ-type POTRA domain-containing protein</fullName>
    </submittedName>
</protein>
<evidence type="ECO:0000256" key="1">
    <source>
        <dbReference type="ARBA" id="ARBA00022475"/>
    </source>
</evidence>
<dbReference type="Pfam" id="PF08478">
    <property type="entry name" value="POTRA_1"/>
    <property type="match status" value="1"/>
</dbReference>
<keyword evidence="3 6" id="KW-0812">Transmembrane</keyword>
<keyword evidence="6" id="KW-0472">Membrane</keyword>
<keyword evidence="4 6" id="KW-1133">Transmembrane helix</keyword>
<dbReference type="Proteomes" id="UP000322876">
    <property type="component" value="Unassembled WGS sequence"/>
</dbReference>
<evidence type="ECO:0000313" key="9">
    <source>
        <dbReference type="Proteomes" id="UP000322876"/>
    </source>
</evidence>
<dbReference type="OrthoDB" id="7159034at2"/>
<dbReference type="RefSeq" id="WP_149266836.1">
    <property type="nucleotide sequence ID" value="NZ_VFJB01000006.1"/>
</dbReference>
<feature type="domain" description="POTRA" evidence="7">
    <location>
        <begin position="36"/>
        <end position="100"/>
    </location>
</feature>
<feature type="transmembrane region" description="Helical" evidence="6">
    <location>
        <begin position="12"/>
        <end position="31"/>
    </location>
</feature>
<evidence type="ECO:0000256" key="6">
    <source>
        <dbReference type="SAM" id="Phobius"/>
    </source>
</evidence>
<comment type="caution">
    <text evidence="8">The sequence shown here is derived from an EMBL/GenBank/DDBJ whole genome shotgun (WGS) entry which is preliminary data.</text>
</comment>
<evidence type="ECO:0000259" key="7">
    <source>
        <dbReference type="Pfam" id="PF08478"/>
    </source>
</evidence>
<keyword evidence="1" id="KW-1003">Cell membrane</keyword>
<accession>A0A5A8F497</accession>
<keyword evidence="9" id="KW-1185">Reference proteome</keyword>
<keyword evidence="5" id="KW-0131">Cell cycle</keyword>